<dbReference type="Proteomes" id="UP000032900">
    <property type="component" value="Unassembled WGS sequence"/>
</dbReference>
<organism evidence="9 10">
    <name type="scientific">Geofilum rubicundum JCM 15548</name>
    <dbReference type="NCBI Taxonomy" id="1236989"/>
    <lineage>
        <taxon>Bacteria</taxon>
        <taxon>Pseudomonadati</taxon>
        <taxon>Bacteroidota</taxon>
        <taxon>Bacteroidia</taxon>
        <taxon>Marinilabiliales</taxon>
        <taxon>Marinilabiliaceae</taxon>
        <taxon>Geofilum</taxon>
    </lineage>
</organism>
<accession>A0A0E9LXG2</accession>
<dbReference type="InterPro" id="IPR052159">
    <property type="entry name" value="Competence_DNA_uptake"/>
</dbReference>
<feature type="transmembrane region" description="Helical" evidence="6">
    <location>
        <begin position="445"/>
        <end position="464"/>
    </location>
</feature>
<comment type="caution">
    <text evidence="9">The sequence shown here is derived from an EMBL/GenBank/DDBJ whole genome shotgun (WGS) entry which is preliminary data.</text>
</comment>
<evidence type="ECO:0000259" key="8">
    <source>
        <dbReference type="Pfam" id="PF13567"/>
    </source>
</evidence>
<keyword evidence="4 6" id="KW-1133">Transmembrane helix</keyword>
<dbReference type="GO" id="GO:0005886">
    <property type="term" value="C:plasma membrane"/>
    <property type="evidence" value="ECO:0007669"/>
    <property type="project" value="UniProtKB-SubCell"/>
</dbReference>
<keyword evidence="10" id="KW-1185">Reference proteome</keyword>
<dbReference type="OrthoDB" id="9761531at2"/>
<dbReference type="InterPro" id="IPR004477">
    <property type="entry name" value="ComEC_N"/>
</dbReference>
<evidence type="ECO:0000256" key="4">
    <source>
        <dbReference type="ARBA" id="ARBA00022989"/>
    </source>
</evidence>
<dbReference type="RefSeq" id="WP_062123926.1">
    <property type="nucleotide sequence ID" value="NZ_BAZW01000010.1"/>
</dbReference>
<evidence type="ECO:0008006" key="11">
    <source>
        <dbReference type="Google" id="ProtNLM"/>
    </source>
</evidence>
<feature type="transmembrane region" description="Helical" evidence="6">
    <location>
        <begin position="7"/>
        <end position="25"/>
    </location>
</feature>
<keyword evidence="3 6" id="KW-0812">Transmembrane</keyword>
<dbReference type="Pfam" id="PF03772">
    <property type="entry name" value="Competence"/>
    <property type="match status" value="1"/>
</dbReference>
<keyword evidence="2" id="KW-1003">Cell membrane</keyword>
<evidence type="ECO:0000256" key="2">
    <source>
        <dbReference type="ARBA" id="ARBA00022475"/>
    </source>
</evidence>
<dbReference type="Pfam" id="PF13567">
    <property type="entry name" value="DUF4131"/>
    <property type="match status" value="1"/>
</dbReference>
<dbReference type="EMBL" id="BAZW01000010">
    <property type="protein sequence ID" value="GAO29550.1"/>
    <property type="molecule type" value="Genomic_DNA"/>
</dbReference>
<dbReference type="PANTHER" id="PTHR30619">
    <property type="entry name" value="DNA INTERNALIZATION/COMPETENCE PROTEIN COMEC/REC2"/>
    <property type="match status" value="1"/>
</dbReference>
<feature type="transmembrane region" description="Helical" evidence="6">
    <location>
        <begin position="417"/>
        <end position="438"/>
    </location>
</feature>
<feature type="transmembrane region" description="Helical" evidence="6">
    <location>
        <begin position="382"/>
        <end position="405"/>
    </location>
</feature>
<evidence type="ECO:0000259" key="7">
    <source>
        <dbReference type="Pfam" id="PF03772"/>
    </source>
</evidence>
<feature type="domain" description="ComEC/Rec2-related protein" evidence="7">
    <location>
        <begin position="231"/>
        <end position="490"/>
    </location>
</feature>
<feature type="transmembrane region" description="Helical" evidence="6">
    <location>
        <begin position="476"/>
        <end position="496"/>
    </location>
</feature>
<gene>
    <name evidence="9" type="ORF">JCM15548_11749</name>
</gene>
<evidence type="ECO:0000256" key="5">
    <source>
        <dbReference type="ARBA" id="ARBA00023136"/>
    </source>
</evidence>
<dbReference type="AlphaFoldDB" id="A0A0E9LXG2"/>
<reference evidence="9 10" key="1">
    <citation type="journal article" date="2015" name="Microbes Environ.">
        <title>Distribution and evolution of nitrogen fixation genes in the phylum bacteroidetes.</title>
        <authorList>
            <person name="Inoue J."/>
            <person name="Oshima K."/>
            <person name="Suda W."/>
            <person name="Sakamoto M."/>
            <person name="Iino T."/>
            <person name="Noda S."/>
            <person name="Hongoh Y."/>
            <person name="Hattori M."/>
            <person name="Ohkuma M."/>
        </authorList>
    </citation>
    <scope>NUCLEOTIDE SEQUENCE [LARGE SCALE GENOMIC DNA]</scope>
    <source>
        <strain evidence="9">JCM 15548</strain>
    </source>
</reference>
<dbReference type="STRING" id="1236989.JCM15548_11749"/>
<protein>
    <recommendedName>
        <fullName evidence="11">Competence protein</fullName>
    </recommendedName>
</protein>
<name>A0A0E9LXG2_9BACT</name>
<evidence type="ECO:0000256" key="6">
    <source>
        <dbReference type="SAM" id="Phobius"/>
    </source>
</evidence>
<feature type="domain" description="DUF4131" evidence="8">
    <location>
        <begin position="34"/>
        <end position="190"/>
    </location>
</feature>
<feature type="transmembrane region" description="Helical" evidence="6">
    <location>
        <begin position="255"/>
        <end position="278"/>
    </location>
</feature>
<feature type="transmembrane region" description="Helical" evidence="6">
    <location>
        <begin position="327"/>
        <end position="346"/>
    </location>
</feature>
<evidence type="ECO:0000256" key="1">
    <source>
        <dbReference type="ARBA" id="ARBA00004651"/>
    </source>
</evidence>
<dbReference type="NCBIfam" id="TIGR00360">
    <property type="entry name" value="ComEC_N-term"/>
    <property type="match status" value="1"/>
</dbReference>
<keyword evidence="5 6" id="KW-0472">Membrane</keyword>
<dbReference type="InterPro" id="IPR025405">
    <property type="entry name" value="DUF4131"/>
</dbReference>
<feature type="transmembrane region" description="Helical" evidence="6">
    <location>
        <begin position="284"/>
        <end position="306"/>
    </location>
</feature>
<feature type="transmembrane region" description="Helical" evidence="6">
    <location>
        <begin position="352"/>
        <end position="370"/>
    </location>
</feature>
<feature type="transmembrane region" description="Helical" evidence="6">
    <location>
        <begin position="503"/>
        <end position="523"/>
    </location>
</feature>
<comment type="subcellular location">
    <subcellularLocation>
        <location evidence="1">Cell membrane</location>
        <topology evidence="1">Multi-pass membrane protein</topology>
    </subcellularLocation>
</comment>
<feature type="transmembrane region" description="Helical" evidence="6">
    <location>
        <begin position="31"/>
        <end position="50"/>
    </location>
</feature>
<sequence>MIPFHRIPFFRIFLFLVLGILLQQYTNPTSYPLKTTIVLFSGATVLLFIYYRYWRSKYHLRWVPGLALGSLFTLSGFLLSQHQTPKAISSPIVTQGVGIIKSIEFREEDRIRITLQPEAFQQSTPLRVNDQLLLMIQGPLDAHPREGDRLHFKGVIRPLPTTTNPDAFDYGQFLQRNGFFGQAFLKSNEILLEPSKNFNFRFLPALIRNKCLAIFRSSGISEPALVIVQALLLGDRSGMDRETQDSFIKSGAIHLLAVSGLHVGILYMLLGSVLSLFFKPSNVISILLSLVFLLSFAFLTGFSPSVSRAALMFAIIHIGRATNRNANIYNSLAVSASLLLMINPLFLFHVGYWLSHLAVMGIVAFYPYLNGLLQFRFIVGRYVWSLIAVALAAQITTLPVSLYTFGAFPTWFLLSNLLLLPLVAPILLLAIATLFFSFSPLLSTIFAGGLNDLLLFMAEMALAIERLPYGYLEHLWLSFPLVIICYIALHQIGQLCFQRNGKYWIGVAVSLLALAGGLNLQWYHKVNSEQLVVYDTRQGLLIDLILGGQILTIESEGLDQPSKNYARNNYIKQYHDHHQPSNTMTLKGDTLPEIHEIRLGAERVLILYGKGKETIVPSAAYKAHTIIIGGPLNIDIRKLIEKTNCRTIVAASNCPHFLVEKWKKETDHPSLTFYSIKEKGAFIFSNRYK</sequence>
<proteinExistence type="predicted"/>
<evidence type="ECO:0000313" key="9">
    <source>
        <dbReference type="EMBL" id="GAO29550.1"/>
    </source>
</evidence>
<dbReference type="PANTHER" id="PTHR30619:SF1">
    <property type="entry name" value="RECOMBINATION PROTEIN 2"/>
    <property type="match status" value="1"/>
</dbReference>
<evidence type="ECO:0000313" key="10">
    <source>
        <dbReference type="Proteomes" id="UP000032900"/>
    </source>
</evidence>
<evidence type="ECO:0000256" key="3">
    <source>
        <dbReference type="ARBA" id="ARBA00022692"/>
    </source>
</evidence>